<dbReference type="PANTHER" id="PTHR43157">
    <property type="entry name" value="PHOSPHATIDYLINOSITOL-GLYCAN BIOSYNTHESIS CLASS F PROTEIN-RELATED"/>
    <property type="match status" value="1"/>
</dbReference>
<organism evidence="2 3">
    <name type="scientific">Streptomyces graminofaciens</name>
    <dbReference type="NCBI Taxonomy" id="68212"/>
    <lineage>
        <taxon>Bacteria</taxon>
        <taxon>Bacillati</taxon>
        <taxon>Actinomycetota</taxon>
        <taxon>Actinomycetes</taxon>
        <taxon>Kitasatosporales</taxon>
        <taxon>Streptomycetaceae</taxon>
        <taxon>Streptomyces</taxon>
    </lineage>
</organism>
<dbReference type="PRINTS" id="PR00081">
    <property type="entry name" value="GDHRDH"/>
</dbReference>
<dbReference type="Pfam" id="PF00106">
    <property type="entry name" value="adh_short"/>
    <property type="match status" value="1"/>
</dbReference>
<proteinExistence type="predicted"/>
<evidence type="ECO:0000256" key="1">
    <source>
        <dbReference type="ARBA" id="ARBA00023002"/>
    </source>
</evidence>
<dbReference type="Proteomes" id="UP001321542">
    <property type="component" value="Chromosome"/>
</dbReference>
<keyword evidence="1" id="KW-0560">Oxidoreductase</keyword>
<reference evidence="2 3" key="2">
    <citation type="journal article" date="2023" name="ChemBioChem">
        <title>Acyltransferase Domain Exchange between Two Independent Type I Polyketide Synthases in the Same Producer Strain of Macrolide Antibiotics.</title>
        <authorList>
            <person name="Kudo F."/>
            <person name="Kishikawa K."/>
            <person name="Tsuboi K."/>
            <person name="Kido T."/>
            <person name="Usui T."/>
            <person name="Hashimoto J."/>
            <person name="Shin-Ya K."/>
            <person name="Miyanaga A."/>
            <person name="Eguchi T."/>
        </authorList>
    </citation>
    <scope>NUCLEOTIDE SEQUENCE [LARGE SCALE GENOMIC DNA]</scope>
    <source>
        <strain evidence="2 3">A-8890</strain>
    </source>
</reference>
<dbReference type="PANTHER" id="PTHR43157:SF31">
    <property type="entry name" value="PHOSPHATIDYLINOSITOL-GLYCAN BIOSYNTHESIS CLASS F PROTEIN"/>
    <property type="match status" value="1"/>
</dbReference>
<name>A0ABN5VNT9_9ACTN</name>
<gene>
    <name evidence="2" type="ORF">SGFS_064170</name>
</gene>
<dbReference type="EMBL" id="AP018448">
    <property type="protein sequence ID" value="BBC35123.1"/>
    <property type="molecule type" value="Genomic_DNA"/>
</dbReference>
<evidence type="ECO:0000313" key="2">
    <source>
        <dbReference type="EMBL" id="BBC35123.1"/>
    </source>
</evidence>
<dbReference type="InterPro" id="IPR002347">
    <property type="entry name" value="SDR_fam"/>
</dbReference>
<protein>
    <recommendedName>
        <fullName evidence="4">Short-chain dehydrogenase</fullName>
    </recommendedName>
</protein>
<keyword evidence="3" id="KW-1185">Reference proteome</keyword>
<dbReference type="InterPro" id="IPR036291">
    <property type="entry name" value="NAD(P)-bd_dom_sf"/>
</dbReference>
<accession>A0ABN5VNT9</accession>
<dbReference type="Gene3D" id="3.40.50.720">
    <property type="entry name" value="NAD(P)-binding Rossmann-like Domain"/>
    <property type="match status" value="1"/>
</dbReference>
<evidence type="ECO:0008006" key="4">
    <source>
        <dbReference type="Google" id="ProtNLM"/>
    </source>
</evidence>
<evidence type="ECO:0000313" key="3">
    <source>
        <dbReference type="Proteomes" id="UP001321542"/>
    </source>
</evidence>
<dbReference type="SUPFAM" id="SSF51735">
    <property type="entry name" value="NAD(P)-binding Rossmann-fold domains"/>
    <property type="match status" value="1"/>
</dbReference>
<sequence length="282" mass="30526">MDRDMTGRTVVITGASSGIGFEAARQLARQGATVVPVGPSKESSAAIAAELGVGPLAADYTRLAEVRSLAGQLLERCPTIDVLAHNAGAMVPERRITEDGHETSLQINYLAPFLLQSLLHERLSASRTHTVITSSLAHWSGRIRLDDFSFDRRRYSTSAAYSDSKLADLLFTREIARRTPQTGITATAFHPGVVNSSIGTGAAGINHLIYNTRLGGMLMIDNKEGAAPLVHLATVADPHSVNGQYFNRMKADSRTSKQSRSPELAQRLWTRTETMLGLSTNR</sequence>
<reference evidence="2 3" key="1">
    <citation type="journal article" date="2010" name="ChemBioChem">
        <title>Cloning and characterization of the biosynthetic gene cluster of 16-membered macrolide antibiotic FD-891: involvement of a dual functional cytochrome P450 monooxygenase catalyzing epoxidation and hydroxylation.</title>
        <authorList>
            <person name="Kudo F."/>
            <person name="Motegi A."/>
            <person name="Mizoue K."/>
            <person name="Eguchi T."/>
        </authorList>
    </citation>
    <scope>NUCLEOTIDE SEQUENCE [LARGE SCALE GENOMIC DNA]</scope>
    <source>
        <strain evidence="2 3">A-8890</strain>
    </source>
</reference>